<dbReference type="Proteomes" id="UP001234202">
    <property type="component" value="Unassembled WGS sequence"/>
</dbReference>
<comment type="caution">
    <text evidence="1">The sequence shown here is derived from an EMBL/GenBank/DDBJ whole genome shotgun (WGS) entry which is preliminary data.</text>
</comment>
<gene>
    <name evidence="1" type="ORF">QFC24_006902</name>
</gene>
<evidence type="ECO:0000313" key="1">
    <source>
        <dbReference type="EMBL" id="KAJ9115794.1"/>
    </source>
</evidence>
<organism evidence="1 2">
    <name type="scientific">Naganishia onofrii</name>
    <dbReference type="NCBI Taxonomy" id="1851511"/>
    <lineage>
        <taxon>Eukaryota</taxon>
        <taxon>Fungi</taxon>
        <taxon>Dikarya</taxon>
        <taxon>Basidiomycota</taxon>
        <taxon>Agaricomycotina</taxon>
        <taxon>Tremellomycetes</taxon>
        <taxon>Filobasidiales</taxon>
        <taxon>Filobasidiaceae</taxon>
        <taxon>Naganishia</taxon>
    </lineage>
</organism>
<accession>A0ACC2WVI4</accession>
<evidence type="ECO:0000313" key="2">
    <source>
        <dbReference type="Proteomes" id="UP001234202"/>
    </source>
</evidence>
<protein>
    <submittedName>
        <fullName evidence="1">Uncharacterized protein</fullName>
    </submittedName>
</protein>
<dbReference type="EMBL" id="JASBWV010000041">
    <property type="protein sequence ID" value="KAJ9115794.1"/>
    <property type="molecule type" value="Genomic_DNA"/>
</dbReference>
<sequence>MEKVEFQLEATLPELKDLDEKGLFTRTELAQITARRKKFETALVKRVAKRDDYMAYAQYEIGLEKLRRARYKRLRLDKSAQPRSVSSYSIPRRIVYILRRATEKFPYELGVWVAYVEYARGEGMGRVVREGLTSPALYLLLSQHYLDPSVPAPASNTAKRRKQSTPNFAIENVSPARKTLLLGLRFMPNNRDLWREYIKLEIGWVEALRRRWKVLGIDVDLAGGASEQDEKMDLDVQAGLPAREDDDEDAALGQHAFGASGEVARKAIIRGDLIITVLSSTFTHPVLGNDLDFHLSLIHLFRRYPTGLRLRLLDAVYEHIEHASALHWNPVAQRTVIERALYDAPYDPEQESKYRGEAQQEERVVLTGEALVAELGKIVKRLRAKGSEEQVDSDRPQDWEQKWNEEVGLWLLRWAGHEQVVDNEALQAYLVASVNPLTKPSAKPTETLLVRHLEFVHSVDAASPARPSPEKVLALTRTYTSLYPASAPLWLGRLSAETGLTENTADLADVHLQAMTGVGASSEASAQVWITAMHWFDAHVPSSTRQALTGEAEMGPHWRQAIKAARKYVGDVHTRGDLGEQLYASLLLAWAEGTLSTTTPSVARLGQVVTQVCSPTWDAPYQLLPPLFHLISSQAPADTAAQVAPLLSTIHNLRLAKARNELDRVDAVLEWASWAMTTGAGTGQVRPAWTAIENLKKEIEAREIKSGVAQLEAERIKQDALAKLDSGWKAILAEVEERAGQSEQDDDVEMQ</sequence>
<proteinExistence type="predicted"/>
<reference evidence="1" key="1">
    <citation type="submission" date="2023-04" db="EMBL/GenBank/DDBJ databases">
        <title>Draft Genome sequencing of Naganishia species isolated from polar environments using Oxford Nanopore Technology.</title>
        <authorList>
            <person name="Leo P."/>
            <person name="Venkateswaran K."/>
        </authorList>
    </citation>
    <scope>NUCLEOTIDE SEQUENCE</scope>
    <source>
        <strain evidence="1">DBVPG 5303</strain>
    </source>
</reference>
<name>A0ACC2WVI4_9TREE</name>
<keyword evidence="2" id="KW-1185">Reference proteome</keyword>